<gene>
    <name evidence="10" type="ORF">SO694_0003806</name>
</gene>
<feature type="transmembrane region" description="Helical" evidence="8">
    <location>
        <begin position="424"/>
        <end position="447"/>
    </location>
</feature>
<keyword evidence="4 8" id="KW-0812">Transmembrane</keyword>
<feature type="region of interest" description="Disordered" evidence="7">
    <location>
        <begin position="291"/>
        <end position="327"/>
    </location>
</feature>
<dbReference type="PANTHER" id="PTHR10846:SF8">
    <property type="entry name" value="INNER MEMBRANE PROTEIN YRBG"/>
    <property type="match status" value="1"/>
</dbReference>
<feature type="compositionally biased region" description="Basic and acidic residues" evidence="7">
    <location>
        <begin position="1"/>
        <end position="16"/>
    </location>
</feature>
<protein>
    <submittedName>
        <fullName evidence="10">Calcium, potassium:sodium antiporter</fullName>
    </submittedName>
</protein>
<keyword evidence="3" id="KW-0050">Antiport</keyword>
<dbReference type="EMBL" id="JBBJCI010000363">
    <property type="protein sequence ID" value="KAK7233177.1"/>
    <property type="molecule type" value="Genomic_DNA"/>
</dbReference>
<comment type="caution">
    <text evidence="10">The sequence shown here is derived from an EMBL/GenBank/DDBJ whole genome shotgun (WGS) entry which is preliminary data.</text>
</comment>
<keyword evidence="5 8" id="KW-1133">Transmembrane helix</keyword>
<keyword evidence="11" id="KW-1185">Reference proteome</keyword>
<dbReference type="InterPro" id="IPR004481">
    <property type="entry name" value="K/Na/Ca-exchanger"/>
</dbReference>
<feature type="transmembrane region" description="Helical" evidence="8">
    <location>
        <begin position="359"/>
        <end position="379"/>
    </location>
</feature>
<reference evidence="10 11" key="1">
    <citation type="submission" date="2024-03" db="EMBL/GenBank/DDBJ databases">
        <title>Aureococcus anophagefferens CCMP1851 and Kratosvirus quantuckense: Draft genome of a second virus-susceptible host strain in the model system.</title>
        <authorList>
            <person name="Chase E."/>
            <person name="Truchon A.R."/>
            <person name="Schepens W."/>
            <person name="Wilhelm S.W."/>
        </authorList>
    </citation>
    <scope>NUCLEOTIDE SEQUENCE [LARGE SCALE GENOMIC DNA]</scope>
    <source>
        <strain evidence="10 11">CCMP1851</strain>
    </source>
</reference>
<dbReference type="Pfam" id="PF01699">
    <property type="entry name" value="Na_Ca_ex"/>
    <property type="match status" value="2"/>
</dbReference>
<feature type="transmembrane region" description="Helical" evidence="8">
    <location>
        <begin position="237"/>
        <end position="256"/>
    </location>
</feature>
<sequence length="521" mass="54611">MSTPHKIDTTSEREPPQPRPGWRRGIGLVAALAMLVALESGEFLKLDGHFPSKRSHRTSLSATSKKAATYLASHLELYKLGHYVKRHGAGLARSQGNRETKLAARVERARAREARRHFGWLAYRGMAGVYLGAVLALSLWMGLLLEERTLPALRSVCVAARVPDDVAGATVLALATGGFEVLFSTVETVEGRVGVGLNFVLGSGVVNFGLLPFVVACAARVARGAKALPIDLDPVPVARDGAFALLAFAALLWVVADEFVSLAEALGLLGLYAAHVLACFLGPRPASTPPASPKAELELGSPARLVPKSSTTPPARRGARPTTRATPCARRGSAFWTPRGCSCRRRCPRRRRRALRRSATPADAAGSGLWLAALLLLLTRLADLLALSARLPLAFAGAVFLPAVYAIPDVLVSANIASSGHGRAAVSTVLGVQVVTVLLGVGIPFTVHGCLSAKPVAVSGVDCVPALRYGVFLIGALFVGSVLGPLALRRPPSFGAPQAALVVVAYVAISAVVARRTLAPG</sequence>
<keyword evidence="3" id="KW-0813">Transport</keyword>
<evidence type="ECO:0000256" key="5">
    <source>
        <dbReference type="ARBA" id="ARBA00022989"/>
    </source>
</evidence>
<accession>A0ABR1FLR0</accession>
<evidence type="ECO:0000256" key="4">
    <source>
        <dbReference type="ARBA" id="ARBA00022692"/>
    </source>
</evidence>
<feature type="transmembrane region" description="Helical" evidence="8">
    <location>
        <begin position="467"/>
        <end position="488"/>
    </location>
</feature>
<feature type="transmembrane region" description="Helical" evidence="8">
    <location>
        <begin position="195"/>
        <end position="216"/>
    </location>
</feature>
<comment type="subcellular location">
    <subcellularLocation>
        <location evidence="1">Membrane</location>
        <topology evidence="1">Multi-pass membrane protein</topology>
    </subcellularLocation>
</comment>
<proteinExistence type="inferred from homology"/>
<feature type="compositionally biased region" description="Low complexity" evidence="7">
    <location>
        <begin position="311"/>
        <end position="327"/>
    </location>
</feature>
<dbReference type="InterPro" id="IPR044880">
    <property type="entry name" value="NCX_ion-bd_dom_sf"/>
</dbReference>
<name>A0ABR1FLR0_AURAN</name>
<evidence type="ECO:0000259" key="9">
    <source>
        <dbReference type="Pfam" id="PF01699"/>
    </source>
</evidence>
<feature type="region of interest" description="Disordered" evidence="7">
    <location>
        <begin position="1"/>
        <end position="22"/>
    </location>
</feature>
<evidence type="ECO:0000256" key="3">
    <source>
        <dbReference type="ARBA" id="ARBA00022449"/>
    </source>
</evidence>
<feature type="transmembrane region" description="Helical" evidence="8">
    <location>
        <begin position="391"/>
        <end position="412"/>
    </location>
</feature>
<evidence type="ECO:0000256" key="1">
    <source>
        <dbReference type="ARBA" id="ARBA00004141"/>
    </source>
</evidence>
<evidence type="ECO:0000313" key="10">
    <source>
        <dbReference type="EMBL" id="KAK7233177.1"/>
    </source>
</evidence>
<feature type="transmembrane region" description="Helical" evidence="8">
    <location>
        <begin position="500"/>
        <end position="518"/>
    </location>
</feature>
<evidence type="ECO:0000256" key="6">
    <source>
        <dbReference type="ARBA" id="ARBA00023136"/>
    </source>
</evidence>
<evidence type="ECO:0000313" key="11">
    <source>
        <dbReference type="Proteomes" id="UP001363151"/>
    </source>
</evidence>
<dbReference type="PANTHER" id="PTHR10846">
    <property type="entry name" value="SODIUM/POTASSIUM/CALCIUM EXCHANGER"/>
    <property type="match status" value="1"/>
</dbReference>
<evidence type="ECO:0000256" key="7">
    <source>
        <dbReference type="SAM" id="MobiDB-lite"/>
    </source>
</evidence>
<dbReference type="Gene3D" id="1.20.1420.30">
    <property type="entry name" value="NCX, central ion-binding region"/>
    <property type="match status" value="2"/>
</dbReference>
<feature type="transmembrane region" description="Helical" evidence="8">
    <location>
        <begin position="262"/>
        <end position="282"/>
    </location>
</feature>
<feature type="transmembrane region" description="Helical" evidence="8">
    <location>
        <begin position="127"/>
        <end position="145"/>
    </location>
</feature>
<keyword evidence="6 8" id="KW-0472">Membrane</keyword>
<feature type="domain" description="Sodium/calcium exchanger membrane region" evidence="9">
    <location>
        <begin position="133"/>
        <end position="279"/>
    </location>
</feature>
<dbReference type="InterPro" id="IPR004837">
    <property type="entry name" value="NaCa_Exmemb"/>
</dbReference>
<dbReference type="Proteomes" id="UP001363151">
    <property type="component" value="Unassembled WGS sequence"/>
</dbReference>
<evidence type="ECO:0000256" key="8">
    <source>
        <dbReference type="SAM" id="Phobius"/>
    </source>
</evidence>
<evidence type="ECO:0000256" key="2">
    <source>
        <dbReference type="ARBA" id="ARBA00005364"/>
    </source>
</evidence>
<organism evidence="10 11">
    <name type="scientific">Aureococcus anophagefferens</name>
    <name type="common">Harmful bloom alga</name>
    <dbReference type="NCBI Taxonomy" id="44056"/>
    <lineage>
        <taxon>Eukaryota</taxon>
        <taxon>Sar</taxon>
        <taxon>Stramenopiles</taxon>
        <taxon>Ochrophyta</taxon>
        <taxon>Pelagophyceae</taxon>
        <taxon>Pelagomonadales</taxon>
        <taxon>Pelagomonadaceae</taxon>
        <taxon>Aureococcus</taxon>
    </lineage>
</organism>
<feature type="domain" description="Sodium/calcium exchanger membrane region" evidence="9">
    <location>
        <begin position="367"/>
        <end position="510"/>
    </location>
</feature>
<comment type="similarity">
    <text evidence="2">Belongs to the Ca(2+):cation antiporter (CaCA) (TC 2.A.19) family. SLC24A subfamily.</text>
</comment>